<evidence type="ECO:0000313" key="3">
    <source>
        <dbReference type="Proteomes" id="UP001443914"/>
    </source>
</evidence>
<feature type="compositionally biased region" description="Basic residues" evidence="1">
    <location>
        <begin position="9"/>
        <end position="18"/>
    </location>
</feature>
<reference evidence="2" key="1">
    <citation type="submission" date="2024-03" db="EMBL/GenBank/DDBJ databases">
        <title>WGS assembly of Saponaria officinalis var. Norfolk2.</title>
        <authorList>
            <person name="Jenkins J."/>
            <person name="Shu S."/>
            <person name="Grimwood J."/>
            <person name="Barry K."/>
            <person name="Goodstein D."/>
            <person name="Schmutz J."/>
            <person name="Leebens-Mack J."/>
            <person name="Osbourn A."/>
        </authorList>
    </citation>
    <scope>NUCLEOTIDE SEQUENCE [LARGE SCALE GENOMIC DNA]</scope>
    <source>
        <strain evidence="2">JIC</strain>
    </source>
</reference>
<sequence length="238" mass="26517">MAGGSSSKKEKRRAKKAEKKAQQQSSNNAIQLPAEEFYKMANDEFNKVPVLGNVMDGILRNMIRGTARNWTLRFGHIPSLLSKTLVWVQLYALGSRVALAKDDSDVVERSRKLFKDAAPSFMDDYGLWIFSRSLVKKGYNGKIDDAVDFGEYDPLECLEELPLDPSSGIRCAEIFLFFAIDGDVPGDVLSSREAVMDFLKTLNSNDGTHKIHAFTVVAGSVIATREKLRELRGKHLTA</sequence>
<evidence type="ECO:0000256" key="1">
    <source>
        <dbReference type="SAM" id="MobiDB-lite"/>
    </source>
</evidence>
<dbReference type="EMBL" id="JBDFQZ010000009">
    <property type="protein sequence ID" value="KAK9689516.1"/>
    <property type="molecule type" value="Genomic_DNA"/>
</dbReference>
<dbReference type="Proteomes" id="UP001443914">
    <property type="component" value="Unassembled WGS sequence"/>
</dbReference>
<protein>
    <submittedName>
        <fullName evidence="2">Uncharacterized protein</fullName>
    </submittedName>
</protein>
<accession>A0AAW1IIA2</accession>
<gene>
    <name evidence="2" type="ORF">RND81_09G064200</name>
</gene>
<feature type="region of interest" description="Disordered" evidence="1">
    <location>
        <begin position="1"/>
        <end position="26"/>
    </location>
</feature>
<proteinExistence type="predicted"/>
<organism evidence="2 3">
    <name type="scientific">Saponaria officinalis</name>
    <name type="common">Common soapwort</name>
    <name type="synonym">Lychnis saponaria</name>
    <dbReference type="NCBI Taxonomy" id="3572"/>
    <lineage>
        <taxon>Eukaryota</taxon>
        <taxon>Viridiplantae</taxon>
        <taxon>Streptophyta</taxon>
        <taxon>Embryophyta</taxon>
        <taxon>Tracheophyta</taxon>
        <taxon>Spermatophyta</taxon>
        <taxon>Magnoliopsida</taxon>
        <taxon>eudicotyledons</taxon>
        <taxon>Gunneridae</taxon>
        <taxon>Pentapetalae</taxon>
        <taxon>Caryophyllales</taxon>
        <taxon>Caryophyllaceae</taxon>
        <taxon>Caryophylleae</taxon>
        <taxon>Saponaria</taxon>
    </lineage>
</organism>
<keyword evidence="3" id="KW-1185">Reference proteome</keyword>
<evidence type="ECO:0000313" key="2">
    <source>
        <dbReference type="EMBL" id="KAK9689516.1"/>
    </source>
</evidence>
<comment type="caution">
    <text evidence="2">The sequence shown here is derived from an EMBL/GenBank/DDBJ whole genome shotgun (WGS) entry which is preliminary data.</text>
</comment>
<dbReference type="AlphaFoldDB" id="A0AAW1IIA2"/>
<name>A0AAW1IIA2_SAPOF</name>